<organism evidence="2 3">
    <name type="scientific">Ophiocordyceps sinensis</name>
    <dbReference type="NCBI Taxonomy" id="72228"/>
    <lineage>
        <taxon>Eukaryota</taxon>
        <taxon>Fungi</taxon>
        <taxon>Dikarya</taxon>
        <taxon>Ascomycota</taxon>
        <taxon>Pezizomycotina</taxon>
        <taxon>Sordariomycetes</taxon>
        <taxon>Hypocreomycetidae</taxon>
        <taxon>Hypocreales</taxon>
        <taxon>Ophiocordycipitaceae</taxon>
        <taxon>Ophiocordyceps</taxon>
    </lineage>
</organism>
<evidence type="ECO:0000313" key="2">
    <source>
        <dbReference type="EMBL" id="KAF4506000.1"/>
    </source>
</evidence>
<gene>
    <name evidence="2" type="ORF">G6O67_006129</name>
</gene>
<feature type="region of interest" description="Disordered" evidence="1">
    <location>
        <begin position="1"/>
        <end position="39"/>
    </location>
</feature>
<reference evidence="2 3" key="1">
    <citation type="journal article" date="2020" name="Genome Biol. Evol.">
        <title>A new high-quality draft genome assembly of the Chinese cordyceps Ophiocordyceps sinensis.</title>
        <authorList>
            <person name="Shu R."/>
            <person name="Zhang J."/>
            <person name="Meng Q."/>
            <person name="Zhang H."/>
            <person name="Zhou G."/>
            <person name="Li M."/>
            <person name="Wu P."/>
            <person name="Zhao Y."/>
            <person name="Chen C."/>
            <person name="Qin Q."/>
        </authorList>
    </citation>
    <scope>NUCLEOTIDE SEQUENCE [LARGE SCALE GENOMIC DNA]</scope>
    <source>
        <strain evidence="2 3">IOZ07</strain>
    </source>
</reference>
<accession>A0A8H4LVA2</accession>
<name>A0A8H4LVA2_9HYPO</name>
<evidence type="ECO:0000256" key="1">
    <source>
        <dbReference type="SAM" id="MobiDB-lite"/>
    </source>
</evidence>
<comment type="caution">
    <text evidence="2">The sequence shown here is derived from an EMBL/GenBank/DDBJ whole genome shotgun (WGS) entry which is preliminary data.</text>
</comment>
<sequence length="95" mass="9914">MSASGADVPATTPATDGQVATVPAPKKPAQPRRITAPESFSDVTVVSTNIGDGQRLHACQEQGHAPLEGSCVLRPRRSRPYVTAAHEHAHSGHQG</sequence>
<dbReference type="Proteomes" id="UP000557566">
    <property type="component" value="Unassembled WGS sequence"/>
</dbReference>
<dbReference type="AlphaFoldDB" id="A0A8H4LVA2"/>
<evidence type="ECO:0000313" key="3">
    <source>
        <dbReference type="Proteomes" id="UP000557566"/>
    </source>
</evidence>
<keyword evidence="3" id="KW-1185">Reference proteome</keyword>
<protein>
    <submittedName>
        <fullName evidence="2">Uncharacterized protein</fullName>
    </submittedName>
</protein>
<dbReference type="EMBL" id="JAAVMX010000007">
    <property type="protein sequence ID" value="KAF4506000.1"/>
    <property type="molecule type" value="Genomic_DNA"/>
</dbReference>
<proteinExistence type="predicted"/>